<reference evidence="1" key="2">
    <citation type="submission" date="2021-11" db="EMBL/GenBank/DDBJ databases">
        <authorList>
            <person name="Gilroy R."/>
        </authorList>
    </citation>
    <scope>NUCLEOTIDE SEQUENCE</scope>
    <source>
        <strain evidence="1">150</strain>
    </source>
</reference>
<name>A0A9E4DRV5_9ENTE</name>
<dbReference type="EMBL" id="JAJJVO010000094">
    <property type="protein sequence ID" value="MCC9273869.1"/>
    <property type="molecule type" value="Genomic_DNA"/>
</dbReference>
<evidence type="ECO:0000313" key="2">
    <source>
        <dbReference type="Proteomes" id="UP000813384"/>
    </source>
</evidence>
<organism evidence="1 2">
    <name type="scientific">Enterococcus aquimarinus</name>
    <dbReference type="NCBI Taxonomy" id="328396"/>
    <lineage>
        <taxon>Bacteria</taxon>
        <taxon>Bacillati</taxon>
        <taxon>Bacillota</taxon>
        <taxon>Bacilli</taxon>
        <taxon>Lactobacillales</taxon>
        <taxon>Enterococcaceae</taxon>
        <taxon>Enterococcus</taxon>
    </lineage>
</organism>
<dbReference type="AlphaFoldDB" id="A0A9E4DRV5"/>
<comment type="caution">
    <text evidence="1">The sequence shown here is derived from an EMBL/GenBank/DDBJ whole genome shotgun (WGS) entry which is preliminary data.</text>
</comment>
<dbReference type="Proteomes" id="UP000813384">
    <property type="component" value="Unassembled WGS sequence"/>
</dbReference>
<evidence type="ECO:0000313" key="1">
    <source>
        <dbReference type="EMBL" id="MCC9273869.1"/>
    </source>
</evidence>
<proteinExistence type="predicted"/>
<gene>
    <name evidence="1" type="ORF">K8V42_06220</name>
</gene>
<reference evidence="1" key="1">
    <citation type="journal article" date="2021" name="PeerJ">
        <title>Extensive microbial diversity within the chicken gut microbiome revealed by metagenomics and culture.</title>
        <authorList>
            <person name="Gilroy R."/>
            <person name="Ravi A."/>
            <person name="Getino M."/>
            <person name="Pursley I."/>
            <person name="Horton D.L."/>
            <person name="Alikhan N.F."/>
            <person name="Baker D."/>
            <person name="Gharbi K."/>
            <person name="Hall N."/>
            <person name="Watson M."/>
            <person name="Adriaenssens E.M."/>
            <person name="Foster-Nyarko E."/>
            <person name="Jarju S."/>
            <person name="Secka A."/>
            <person name="Antonio M."/>
            <person name="Oren A."/>
            <person name="Chaudhuri R.R."/>
            <person name="La Ragione R."/>
            <person name="Hildebrand F."/>
            <person name="Pallen M.J."/>
        </authorList>
    </citation>
    <scope>NUCLEOTIDE SEQUENCE</scope>
    <source>
        <strain evidence="1">150</strain>
    </source>
</reference>
<protein>
    <submittedName>
        <fullName evidence="1">Uncharacterized protein</fullName>
    </submittedName>
</protein>
<sequence length="99" mass="11448">MDKKEVALKIIGLLEKEKVLLSDLNDIFSYVTDVVSTTAIAPTTKDIRFPGEVVRMTDEEAQILRDRIPLLAEWRGGYSLPSDNWWKELLDSRDRRLSR</sequence>
<accession>A0A9E4DRV5</accession>